<evidence type="ECO:0000256" key="7">
    <source>
        <dbReference type="SAM" id="Phobius"/>
    </source>
</evidence>
<evidence type="ECO:0000313" key="8">
    <source>
        <dbReference type="EMBL" id="AGH13574.1"/>
    </source>
</evidence>
<feature type="transmembrane region" description="Helical" evidence="7">
    <location>
        <begin position="149"/>
        <end position="167"/>
    </location>
</feature>
<evidence type="ECO:0000256" key="1">
    <source>
        <dbReference type="ARBA" id="ARBA00004141"/>
    </source>
</evidence>
<accession>V5JBA1</accession>
<dbReference type="InterPro" id="IPR006043">
    <property type="entry name" value="NCS2"/>
</dbReference>
<evidence type="ECO:0000256" key="6">
    <source>
        <dbReference type="ARBA" id="ARBA00023136"/>
    </source>
</evidence>
<feature type="transmembrane region" description="Helical" evidence="7">
    <location>
        <begin position="218"/>
        <end position="240"/>
    </location>
</feature>
<organism evidence="8">
    <name type="scientific">bacterium symbiont of Plakortis simplex pPS11G3</name>
    <dbReference type="NCBI Taxonomy" id="1256902"/>
    <lineage>
        <taxon>Bacteria</taxon>
    </lineage>
</organism>
<name>V5JBA1_UNCXX</name>
<dbReference type="EMBL" id="JX946307">
    <property type="protein sequence ID" value="AGH13574.1"/>
    <property type="molecule type" value="Genomic_DNA"/>
</dbReference>
<feature type="transmembrane region" description="Helical" evidence="7">
    <location>
        <begin position="59"/>
        <end position="83"/>
    </location>
</feature>
<protein>
    <submittedName>
        <fullName evidence="8">Permease</fullName>
    </submittedName>
</protein>
<feature type="transmembrane region" description="Helical" evidence="7">
    <location>
        <begin position="365"/>
        <end position="384"/>
    </location>
</feature>
<feature type="transmembrane region" description="Helical" evidence="7">
    <location>
        <begin position="118"/>
        <end position="137"/>
    </location>
</feature>
<evidence type="ECO:0000256" key="5">
    <source>
        <dbReference type="ARBA" id="ARBA00022989"/>
    </source>
</evidence>
<feature type="transmembrane region" description="Helical" evidence="7">
    <location>
        <begin position="34"/>
        <end position="52"/>
    </location>
</feature>
<feature type="transmembrane region" description="Helical" evidence="7">
    <location>
        <begin position="7"/>
        <end position="28"/>
    </location>
</feature>
<dbReference type="GO" id="GO:0005886">
    <property type="term" value="C:plasma membrane"/>
    <property type="evidence" value="ECO:0007669"/>
    <property type="project" value="TreeGrafter"/>
</dbReference>
<keyword evidence="5 7" id="KW-1133">Transmembrane helix</keyword>
<reference evidence="8" key="1">
    <citation type="journal article" date="2013" name="Environ. Microbiol. Rep.">
        <title>Polyketide genes in the marine sponge Plakortis simplex: a new group of mono-modular type I polyketide synthases from sponge symbionts.</title>
        <authorList>
            <person name="Della Sala G."/>
            <person name="Hochmuth T."/>
            <person name="Costantino V."/>
            <person name="Teta R."/>
            <person name="Gerwick W."/>
            <person name="Gerwick L."/>
            <person name="Piel J."/>
            <person name="Mangoni A."/>
        </authorList>
    </citation>
    <scope>NUCLEOTIDE SEQUENCE</scope>
</reference>
<feature type="transmembrane region" description="Helical" evidence="7">
    <location>
        <begin position="396"/>
        <end position="416"/>
    </location>
</feature>
<feature type="transmembrane region" description="Helical" evidence="7">
    <location>
        <begin position="89"/>
        <end position="106"/>
    </location>
</feature>
<dbReference type="NCBIfam" id="NF037981">
    <property type="entry name" value="NCS2_1"/>
    <property type="match status" value="1"/>
</dbReference>
<dbReference type="Pfam" id="PF00860">
    <property type="entry name" value="Xan_ur_permease"/>
    <property type="match status" value="1"/>
</dbReference>
<comment type="similarity">
    <text evidence="2">Belongs to the nucleobase:cation symporter-2 (NCS2) (TC 2.A.40) family.</text>
</comment>
<dbReference type="PANTHER" id="PTHR42810">
    <property type="entry name" value="PURINE PERMEASE C1399.01C-RELATED"/>
    <property type="match status" value="1"/>
</dbReference>
<keyword evidence="6 7" id="KW-0472">Membrane</keyword>
<proteinExistence type="inferred from homology"/>
<evidence type="ECO:0000256" key="3">
    <source>
        <dbReference type="ARBA" id="ARBA00022448"/>
    </source>
</evidence>
<keyword evidence="4 7" id="KW-0812">Transmembrane</keyword>
<dbReference type="AlphaFoldDB" id="V5JBA1"/>
<comment type="subcellular location">
    <subcellularLocation>
        <location evidence="1">Membrane</location>
        <topology evidence="1">Multi-pass membrane protein</topology>
    </subcellularLocation>
</comment>
<dbReference type="GO" id="GO:0042907">
    <property type="term" value="F:xanthine transmembrane transporter activity"/>
    <property type="evidence" value="ECO:0007669"/>
    <property type="project" value="TreeGrafter"/>
</dbReference>
<feature type="transmembrane region" description="Helical" evidence="7">
    <location>
        <begin position="337"/>
        <end position="356"/>
    </location>
</feature>
<keyword evidence="3" id="KW-0813">Transport</keyword>
<sequence>MSLIIGLQVGILVCVPVVVVTTIVTRAAGQGDTYLSWAIFASMLIGGIITVLQAVRLGAFGGGSLTVMGASGAAIGVAVLALVTGGPPLLGTLVVASAICQFFLSAHLARLRHIITPVVSGTLLALVSVTVMPMGFAMLTRVPDHAHPAAAPMVSAVTVLIVVVMMLRAPRILRAWTPVLGMGAGCVVAAFFGILDFGRVADARWIGMPALPSLGLDLSFGPGFWILLPGFLFVTFVITVRQVGDSVRMQRVSYRVPRAIDFRKVEGAVNACGVGTVLSGVAGVLPPWPYTAGIAMAEGIGVAARRIGVCIGVVFVGLAFVPKIVALVLSIPLPVLGAYLTVIFGLTFAQSMRVVFHEGVSRQNALIAGLAFWIGVGIQFQAIFPGHLATPTGRMLANGLTAGGLTILLLTLFLELTGPRRGRAEMPLGPESLPKLDRFVVDFATRYGWGKSATERLRAASEEALLSLLRQEEDDDAPADEGRRLRVVAQNTGGGASLEFTAATHAGNLENQVMLLGDRPDPTSERDLSLALLRHHASSVKHREYHNVDILTVGVER</sequence>
<evidence type="ECO:0000256" key="2">
    <source>
        <dbReference type="ARBA" id="ARBA00008821"/>
    </source>
</evidence>
<feature type="transmembrane region" description="Helical" evidence="7">
    <location>
        <begin position="179"/>
        <end position="198"/>
    </location>
</feature>
<evidence type="ECO:0000256" key="4">
    <source>
        <dbReference type="ARBA" id="ARBA00022692"/>
    </source>
</evidence>
<dbReference type="PANTHER" id="PTHR42810:SF2">
    <property type="entry name" value="PURINE PERMEASE C1399.01C-RELATED"/>
    <property type="match status" value="1"/>
</dbReference>
<feature type="transmembrane region" description="Helical" evidence="7">
    <location>
        <begin position="307"/>
        <end position="331"/>
    </location>
</feature>